<name>A0A0D0D8E6_9AGAM</name>
<accession>A0A0D0D8E6</accession>
<dbReference type="HOGENOM" id="CLU_2210812_0_0_1"/>
<gene>
    <name evidence="1" type="ORF">PAXRUDRAFT_257452</name>
</gene>
<organism evidence="1 2">
    <name type="scientific">Paxillus rubicundulus Ve08.2h10</name>
    <dbReference type="NCBI Taxonomy" id="930991"/>
    <lineage>
        <taxon>Eukaryota</taxon>
        <taxon>Fungi</taxon>
        <taxon>Dikarya</taxon>
        <taxon>Basidiomycota</taxon>
        <taxon>Agaricomycotina</taxon>
        <taxon>Agaricomycetes</taxon>
        <taxon>Agaricomycetidae</taxon>
        <taxon>Boletales</taxon>
        <taxon>Paxilineae</taxon>
        <taxon>Paxillaceae</taxon>
        <taxon>Paxillus</taxon>
    </lineage>
</organism>
<reference evidence="1 2" key="1">
    <citation type="submission" date="2014-04" db="EMBL/GenBank/DDBJ databases">
        <authorList>
            <consortium name="DOE Joint Genome Institute"/>
            <person name="Kuo A."/>
            <person name="Kohler A."/>
            <person name="Jargeat P."/>
            <person name="Nagy L.G."/>
            <person name="Floudas D."/>
            <person name="Copeland A."/>
            <person name="Barry K.W."/>
            <person name="Cichocki N."/>
            <person name="Veneault-Fourrey C."/>
            <person name="LaButti K."/>
            <person name="Lindquist E.A."/>
            <person name="Lipzen A."/>
            <person name="Lundell T."/>
            <person name="Morin E."/>
            <person name="Murat C."/>
            <person name="Sun H."/>
            <person name="Tunlid A."/>
            <person name="Henrissat B."/>
            <person name="Grigoriev I.V."/>
            <person name="Hibbett D.S."/>
            <person name="Martin F."/>
            <person name="Nordberg H.P."/>
            <person name="Cantor M.N."/>
            <person name="Hua S.X."/>
        </authorList>
    </citation>
    <scope>NUCLEOTIDE SEQUENCE [LARGE SCALE GENOMIC DNA]</scope>
    <source>
        <strain evidence="1 2">Ve08.2h10</strain>
    </source>
</reference>
<proteinExistence type="predicted"/>
<dbReference type="EMBL" id="KN826143">
    <property type="protein sequence ID" value="KIK79941.1"/>
    <property type="molecule type" value="Genomic_DNA"/>
</dbReference>
<dbReference type="Proteomes" id="UP000054538">
    <property type="component" value="Unassembled WGS sequence"/>
</dbReference>
<keyword evidence="2" id="KW-1185">Reference proteome</keyword>
<protein>
    <submittedName>
        <fullName evidence="1">Uncharacterized protein</fullName>
    </submittedName>
</protein>
<dbReference type="AlphaFoldDB" id="A0A0D0D8E6"/>
<evidence type="ECO:0000313" key="1">
    <source>
        <dbReference type="EMBL" id="KIK79941.1"/>
    </source>
</evidence>
<reference evidence="2" key="2">
    <citation type="submission" date="2015-01" db="EMBL/GenBank/DDBJ databases">
        <title>Evolutionary Origins and Diversification of the Mycorrhizal Mutualists.</title>
        <authorList>
            <consortium name="DOE Joint Genome Institute"/>
            <consortium name="Mycorrhizal Genomics Consortium"/>
            <person name="Kohler A."/>
            <person name="Kuo A."/>
            <person name="Nagy L.G."/>
            <person name="Floudas D."/>
            <person name="Copeland A."/>
            <person name="Barry K.W."/>
            <person name="Cichocki N."/>
            <person name="Veneault-Fourrey C."/>
            <person name="LaButti K."/>
            <person name="Lindquist E.A."/>
            <person name="Lipzen A."/>
            <person name="Lundell T."/>
            <person name="Morin E."/>
            <person name="Murat C."/>
            <person name="Riley R."/>
            <person name="Ohm R."/>
            <person name="Sun H."/>
            <person name="Tunlid A."/>
            <person name="Henrissat B."/>
            <person name="Grigoriev I.V."/>
            <person name="Hibbett D.S."/>
            <person name="Martin F."/>
        </authorList>
    </citation>
    <scope>NUCLEOTIDE SEQUENCE [LARGE SCALE GENOMIC DNA]</scope>
    <source>
        <strain evidence="2">Ve08.2h10</strain>
    </source>
</reference>
<dbReference type="InParanoid" id="A0A0D0D8E6"/>
<evidence type="ECO:0000313" key="2">
    <source>
        <dbReference type="Proteomes" id="UP000054538"/>
    </source>
</evidence>
<sequence length="107" mass="11839">MLYSERCSGPCHPSMWMVSSLILLVTRQCINHLDYPMHYPGHKPIPSGLFGCSAVDDRSPIERSLDVVAALLQSIDVHSQIELTGCWMLNWSHHALLGVGLGRSALI</sequence>